<dbReference type="OrthoDB" id="4282971at2"/>
<evidence type="ECO:0000313" key="5">
    <source>
        <dbReference type="Proteomes" id="UP000239203"/>
    </source>
</evidence>
<name>A0A2S6GIP6_9PSEU</name>
<protein>
    <recommendedName>
        <fullName evidence="3">DUF6286 domain-containing protein</fullName>
    </recommendedName>
</protein>
<comment type="caution">
    <text evidence="4">The sequence shown here is derived from an EMBL/GenBank/DDBJ whole genome shotgun (WGS) entry which is preliminary data.</text>
</comment>
<evidence type="ECO:0000256" key="1">
    <source>
        <dbReference type="SAM" id="Phobius"/>
    </source>
</evidence>
<dbReference type="Proteomes" id="UP000239203">
    <property type="component" value="Unassembled WGS sequence"/>
</dbReference>
<evidence type="ECO:0000313" key="4">
    <source>
        <dbReference type="EMBL" id="PPK65104.1"/>
    </source>
</evidence>
<dbReference type="InterPro" id="IPR046253">
    <property type="entry name" value="DUF6286"/>
</dbReference>
<proteinExistence type="predicted"/>
<feature type="domain" description="DUF6286" evidence="3">
    <location>
        <begin position="68"/>
        <end position="176"/>
    </location>
</feature>
<feature type="signal peptide" evidence="2">
    <location>
        <begin position="1"/>
        <end position="23"/>
    </location>
</feature>
<dbReference type="PROSITE" id="PS51257">
    <property type="entry name" value="PROKAR_LIPOPROTEIN"/>
    <property type="match status" value="1"/>
</dbReference>
<keyword evidence="1" id="KW-0812">Transmembrane</keyword>
<evidence type="ECO:0000259" key="3">
    <source>
        <dbReference type="Pfam" id="PF19803"/>
    </source>
</evidence>
<sequence length="180" mass="18717">MTRFPRRGAPAVLVALVVLSACALVTTVAVQRVVGWTPLVDPGAVLGALRAARWTDPAVVAAASVCVLVGAGLLLCALLPGTPTVLPLRDDDPRIDRAVRSGATRKSVRRVLRSAASSVDGVASVRLLLTGRAVTATATTHRAITDGLADAVRAAIEDRLDRIGQAGRPAVGVRIRRRGR</sequence>
<feature type="chain" id="PRO_5015527905" description="DUF6286 domain-containing protein" evidence="2">
    <location>
        <begin position="24"/>
        <end position="180"/>
    </location>
</feature>
<evidence type="ECO:0000256" key="2">
    <source>
        <dbReference type="SAM" id="SignalP"/>
    </source>
</evidence>
<dbReference type="EMBL" id="PTIX01000016">
    <property type="protein sequence ID" value="PPK65104.1"/>
    <property type="molecule type" value="Genomic_DNA"/>
</dbReference>
<organism evidence="4 5">
    <name type="scientific">Actinokineospora auranticolor</name>
    <dbReference type="NCBI Taxonomy" id="155976"/>
    <lineage>
        <taxon>Bacteria</taxon>
        <taxon>Bacillati</taxon>
        <taxon>Actinomycetota</taxon>
        <taxon>Actinomycetes</taxon>
        <taxon>Pseudonocardiales</taxon>
        <taxon>Pseudonocardiaceae</taxon>
        <taxon>Actinokineospora</taxon>
    </lineage>
</organism>
<keyword evidence="1" id="KW-0472">Membrane</keyword>
<keyword evidence="5" id="KW-1185">Reference proteome</keyword>
<accession>A0A2S6GIP6</accession>
<reference evidence="4 5" key="1">
    <citation type="submission" date="2018-02" db="EMBL/GenBank/DDBJ databases">
        <title>Genomic Encyclopedia of Archaeal and Bacterial Type Strains, Phase II (KMG-II): from individual species to whole genera.</title>
        <authorList>
            <person name="Goeker M."/>
        </authorList>
    </citation>
    <scope>NUCLEOTIDE SEQUENCE [LARGE SCALE GENOMIC DNA]</scope>
    <source>
        <strain evidence="4 5">YU 961-1</strain>
    </source>
</reference>
<keyword evidence="2" id="KW-0732">Signal</keyword>
<dbReference type="RefSeq" id="WP_104481512.1">
    <property type="nucleotide sequence ID" value="NZ_CP154825.1"/>
</dbReference>
<dbReference type="AlphaFoldDB" id="A0A2S6GIP6"/>
<keyword evidence="1" id="KW-1133">Transmembrane helix</keyword>
<feature type="transmembrane region" description="Helical" evidence="1">
    <location>
        <begin position="59"/>
        <end position="79"/>
    </location>
</feature>
<gene>
    <name evidence="4" type="ORF">CLV40_116147</name>
</gene>
<dbReference type="Pfam" id="PF19803">
    <property type="entry name" value="DUF6286"/>
    <property type="match status" value="1"/>
</dbReference>